<feature type="transmembrane region" description="Helical" evidence="1">
    <location>
        <begin position="154"/>
        <end position="170"/>
    </location>
</feature>
<keyword evidence="3" id="KW-0482">Metalloprotease</keyword>
<dbReference type="GO" id="GO:0006508">
    <property type="term" value="P:proteolysis"/>
    <property type="evidence" value="ECO:0007669"/>
    <property type="project" value="UniProtKB-KW"/>
</dbReference>
<keyword evidence="1" id="KW-0812">Transmembrane</keyword>
<dbReference type="GO" id="GO:0004175">
    <property type="term" value="F:endopeptidase activity"/>
    <property type="evidence" value="ECO:0007669"/>
    <property type="project" value="UniProtKB-ARBA"/>
</dbReference>
<reference evidence="3 4" key="1">
    <citation type="submission" date="2018-01" db="EMBL/GenBank/DDBJ databases">
        <title>Novel co-symbiosis in the lucinid bivalve Phacoides pectinatus.</title>
        <authorList>
            <person name="Lim S.J."/>
            <person name="Davis B.G."/>
            <person name="Gill D.E."/>
            <person name="Engel A.S."/>
            <person name="Anderson L.C."/>
            <person name="Campbell B.J."/>
        </authorList>
    </citation>
    <scope>NUCLEOTIDE SEQUENCE [LARGE SCALE GENOMIC DNA]</scope>
    <source>
        <strain evidence="3">N3_P5</strain>
    </source>
</reference>
<evidence type="ECO:0000313" key="3">
    <source>
        <dbReference type="EMBL" id="PUE02196.1"/>
    </source>
</evidence>
<feature type="transmembrane region" description="Helical" evidence="1">
    <location>
        <begin position="226"/>
        <end position="244"/>
    </location>
</feature>
<dbReference type="GO" id="GO:0008237">
    <property type="term" value="F:metallopeptidase activity"/>
    <property type="evidence" value="ECO:0007669"/>
    <property type="project" value="UniProtKB-KW"/>
</dbReference>
<dbReference type="AlphaFoldDB" id="A0A657PZR8"/>
<dbReference type="InterPro" id="IPR003675">
    <property type="entry name" value="Rce1/LyrA-like_dom"/>
</dbReference>
<protein>
    <submittedName>
        <fullName evidence="3">CPBP family intramembrane metalloprotease domain-containing protein</fullName>
    </submittedName>
</protein>
<sequence length="290" mass="31288">MRALALFVGLVLLALLLSALVNYPLHLLLQGDGGAPHSLINTTGKLILLPCFLLLLRHRGLANRRDLGYALPRRAFLADLLKGLGMGLTILLVLAAVLLALEIRVPRPFTDGLPALLAKTLAVALIGGLLIGFIEETFFRGGLFAAVRRQSGPGTTLVLTSLFYAWMHFIDPQPLPPGQAIGWDSGLRILAGTFDGYTDSATIGPFLALFLLGLYLGVIRERTGNIAYAIGLHAGVVVVIKTLRKLTTVDTDNDLAHLVSHYDGTIGYLSAAGLALHLILVFRHWRRPRA</sequence>
<evidence type="ECO:0000259" key="2">
    <source>
        <dbReference type="Pfam" id="PF02517"/>
    </source>
</evidence>
<comment type="caution">
    <text evidence="3">The sequence shown here is derived from an EMBL/GenBank/DDBJ whole genome shotgun (WGS) entry which is preliminary data.</text>
</comment>
<proteinExistence type="predicted"/>
<keyword evidence="3" id="KW-0378">Hydrolase</keyword>
<keyword evidence="1" id="KW-1133">Transmembrane helix</keyword>
<dbReference type="EMBL" id="PQCO01000185">
    <property type="protein sequence ID" value="PUE02196.1"/>
    <property type="molecule type" value="Genomic_DNA"/>
</dbReference>
<accession>A0A657PZR8</accession>
<feature type="transmembrane region" description="Helical" evidence="1">
    <location>
        <begin position="113"/>
        <end position="134"/>
    </location>
</feature>
<dbReference type="GO" id="GO:0080120">
    <property type="term" value="P:CAAX-box protein maturation"/>
    <property type="evidence" value="ECO:0007669"/>
    <property type="project" value="UniProtKB-ARBA"/>
</dbReference>
<evidence type="ECO:0000256" key="1">
    <source>
        <dbReference type="SAM" id="Phobius"/>
    </source>
</evidence>
<name>A0A657PZR8_9GAMM</name>
<gene>
    <name evidence="3" type="ORF">C3L24_06730</name>
</gene>
<dbReference type="Proteomes" id="UP000250928">
    <property type="component" value="Unassembled WGS sequence"/>
</dbReference>
<feature type="transmembrane region" description="Helical" evidence="1">
    <location>
        <begin position="264"/>
        <end position="282"/>
    </location>
</feature>
<organism evidence="3 4">
    <name type="scientific">Candidatus Sedimenticola endophacoides</name>
    <dbReference type="NCBI Taxonomy" id="2548426"/>
    <lineage>
        <taxon>Bacteria</taxon>
        <taxon>Pseudomonadati</taxon>
        <taxon>Pseudomonadota</taxon>
        <taxon>Gammaproteobacteria</taxon>
        <taxon>Chromatiales</taxon>
        <taxon>Sedimenticolaceae</taxon>
        <taxon>Sedimenticola</taxon>
    </lineage>
</organism>
<feature type="transmembrane region" description="Helical" evidence="1">
    <location>
        <begin position="35"/>
        <end position="56"/>
    </location>
</feature>
<dbReference type="PANTHER" id="PTHR39430">
    <property type="entry name" value="MEMBRANE-ASSOCIATED PROTEASE-RELATED"/>
    <property type="match status" value="1"/>
</dbReference>
<dbReference type="Pfam" id="PF02517">
    <property type="entry name" value="Rce1-like"/>
    <property type="match status" value="1"/>
</dbReference>
<keyword evidence="1" id="KW-0472">Membrane</keyword>
<feature type="transmembrane region" description="Helical" evidence="1">
    <location>
        <begin position="76"/>
        <end position="101"/>
    </location>
</feature>
<evidence type="ECO:0000313" key="4">
    <source>
        <dbReference type="Proteomes" id="UP000250928"/>
    </source>
</evidence>
<dbReference type="PANTHER" id="PTHR39430:SF1">
    <property type="entry name" value="PROTEASE"/>
    <property type="match status" value="1"/>
</dbReference>
<keyword evidence="3" id="KW-0645">Protease</keyword>
<feature type="transmembrane region" description="Helical" evidence="1">
    <location>
        <begin position="200"/>
        <end position="219"/>
    </location>
</feature>
<feature type="domain" description="CAAX prenyl protease 2/Lysostaphin resistance protein A-like" evidence="2">
    <location>
        <begin position="120"/>
        <end position="236"/>
    </location>
</feature>